<dbReference type="AlphaFoldDB" id="A0ABD2KGM6"/>
<dbReference type="InterPro" id="IPR000555">
    <property type="entry name" value="JAMM/MPN+_dom"/>
</dbReference>
<keyword evidence="3" id="KW-1185">Reference proteome</keyword>
<accession>A0ABD2KGM6</accession>
<feature type="domain" description="MPN" evidence="1">
    <location>
        <begin position="7"/>
        <end position="164"/>
    </location>
</feature>
<dbReference type="PANTHER" id="PTHR10540">
    <property type="entry name" value="EUKARYOTIC TRANSLATION INITIATION FACTOR 3 SUBUNIT F-RELATED"/>
    <property type="match status" value="1"/>
</dbReference>
<dbReference type="Pfam" id="PF13012">
    <property type="entry name" value="MitMem_reg"/>
    <property type="match status" value="1"/>
</dbReference>
<dbReference type="PROSITE" id="PS50249">
    <property type="entry name" value="MPN"/>
    <property type="match status" value="1"/>
</dbReference>
<evidence type="ECO:0000259" key="1">
    <source>
        <dbReference type="PROSITE" id="PS50249"/>
    </source>
</evidence>
<reference evidence="2 3" key="1">
    <citation type="submission" date="2024-10" db="EMBL/GenBank/DDBJ databases">
        <authorList>
            <person name="Kim D."/>
        </authorList>
    </citation>
    <scope>NUCLEOTIDE SEQUENCE [LARGE SCALE GENOMIC DNA]</scope>
    <source>
        <strain evidence="2">Taebaek</strain>
    </source>
</reference>
<evidence type="ECO:0000313" key="2">
    <source>
        <dbReference type="EMBL" id="KAL3102066.1"/>
    </source>
</evidence>
<dbReference type="Proteomes" id="UP001620645">
    <property type="component" value="Unassembled WGS sequence"/>
</dbReference>
<dbReference type="Pfam" id="PF01398">
    <property type="entry name" value="JAB"/>
    <property type="match status" value="1"/>
</dbReference>
<dbReference type="SMART" id="SM00232">
    <property type="entry name" value="JAB_MPN"/>
    <property type="match status" value="1"/>
</dbReference>
<evidence type="ECO:0000313" key="3">
    <source>
        <dbReference type="Proteomes" id="UP001620645"/>
    </source>
</evidence>
<dbReference type="PANTHER" id="PTHR10540:SF6">
    <property type="entry name" value="EUKARYOTIC TRANSLATION INITIATION FACTOR 3 SUBUNIT F"/>
    <property type="match status" value="1"/>
</dbReference>
<comment type="caution">
    <text evidence="2">The sequence shown here is derived from an EMBL/GenBank/DDBJ whole genome shotgun (WGS) entry which is preliminary data.</text>
</comment>
<sequence>MASNLTVKVHPIVYMSIVDAYERKSSSNINSRVGTVRSVETTENRALGTLLGFYEKNVVQVTSCYAVPFRETSDDIPEINDALNRQMWHMSKRTSPSEQIVGWFFTVPDLSEMCPHYHGYYTGLVNETPRKEPPPIILITMDFTFSGESADRLPIKAYAAREAGVPGKGATQATIFYPLKVEMDVFPGESVALSFIMRGLDSERREIKFANSQEQLLENGEQMVDWLEKMLGYVKRVLDGGETADPLMGRKLMEIVSLANTQLPAEKMKCLVEHSLRDYLMVSLLANLAKTQLALQEKVTSA</sequence>
<name>A0ABD2KGM6_HETSC</name>
<proteinExistence type="predicted"/>
<gene>
    <name evidence="2" type="ORF">niasHS_003475</name>
</gene>
<organism evidence="2 3">
    <name type="scientific">Heterodera schachtii</name>
    <name type="common">Sugarbeet cyst nematode worm</name>
    <name type="synonym">Tylenchus schachtii</name>
    <dbReference type="NCBI Taxonomy" id="97005"/>
    <lineage>
        <taxon>Eukaryota</taxon>
        <taxon>Metazoa</taxon>
        <taxon>Ecdysozoa</taxon>
        <taxon>Nematoda</taxon>
        <taxon>Chromadorea</taxon>
        <taxon>Rhabditida</taxon>
        <taxon>Tylenchina</taxon>
        <taxon>Tylenchomorpha</taxon>
        <taxon>Tylenchoidea</taxon>
        <taxon>Heteroderidae</taxon>
        <taxon>Heteroderinae</taxon>
        <taxon>Heterodera</taxon>
    </lineage>
</organism>
<dbReference type="InterPro" id="IPR037518">
    <property type="entry name" value="MPN"/>
</dbReference>
<dbReference type="InterPro" id="IPR024969">
    <property type="entry name" value="EIF3F/CSN6-like_C"/>
</dbReference>
<dbReference type="EMBL" id="JBICCN010000026">
    <property type="protein sequence ID" value="KAL3102066.1"/>
    <property type="molecule type" value="Genomic_DNA"/>
</dbReference>
<protein>
    <recommendedName>
        <fullName evidence="1">MPN domain-containing protein</fullName>
    </recommendedName>
</protein>
<dbReference type="Gene3D" id="3.40.140.10">
    <property type="entry name" value="Cytidine Deaminase, domain 2"/>
    <property type="match status" value="1"/>
</dbReference>